<comment type="caution">
    <text evidence="2">The sequence shown here is derived from an EMBL/GenBank/DDBJ whole genome shotgun (WGS) entry which is preliminary data.</text>
</comment>
<dbReference type="EMBL" id="BMPQ01000005">
    <property type="protein sequence ID" value="GGK63822.1"/>
    <property type="molecule type" value="Genomic_DNA"/>
</dbReference>
<organism evidence="2 3">
    <name type="scientific">Streptomyces flaveus</name>
    <dbReference type="NCBI Taxonomy" id="66370"/>
    <lineage>
        <taxon>Bacteria</taxon>
        <taxon>Bacillati</taxon>
        <taxon>Actinomycetota</taxon>
        <taxon>Actinomycetes</taxon>
        <taxon>Kitasatosporales</taxon>
        <taxon>Streptomycetaceae</taxon>
        <taxon>Streptomyces</taxon>
        <taxon>Streptomyces aurantiacus group</taxon>
    </lineage>
</organism>
<dbReference type="Proteomes" id="UP000637788">
    <property type="component" value="Unassembled WGS sequence"/>
</dbReference>
<sequence>MTALESATEKTRERDMALGPVAGLNTENNARNGTGVPLKSKLTASAAEGRREKREHPEGTCPPGAQTSEA</sequence>
<accession>A0A917QR22</accession>
<evidence type="ECO:0000313" key="2">
    <source>
        <dbReference type="EMBL" id="GGK63822.1"/>
    </source>
</evidence>
<keyword evidence="3" id="KW-1185">Reference proteome</keyword>
<feature type="region of interest" description="Disordered" evidence="1">
    <location>
        <begin position="1"/>
        <end position="70"/>
    </location>
</feature>
<name>A0A917QR22_9ACTN</name>
<protein>
    <submittedName>
        <fullName evidence="2">Uncharacterized protein</fullName>
    </submittedName>
</protein>
<proteinExistence type="predicted"/>
<dbReference type="AlphaFoldDB" id="A0A917QR22"/>
<reference evidence="2" key="1">
    <citation type="journal article" date="2014" name="Int. J. Syst. Evol. Microbiol.">
        <title>Complete genome sequence of Corynebacterium casei LMG S-19264T (=DSM 44701T), isolated from a smear-ripened cheese.</title>
        <authorList>
            <consortium name="US DOE Joint Genome Institute (JGI-PGF)"/>
            <person name="Walter F."/>
            <person name="Albersmeier A."/>
            <person name="Kalinowski J."/>
            <person name="Ruckert C."/>
        </authorList>
    </citation>
    <scope>NUCLEOTIDE SEQUENCE</scope>
    <source>
        <strain evidence="2">JCM 3035</strain>
    </source>
</reference>
<feature type="compositionally biased region" description="Basic and acidic residues" evidence="1">
    <location>
        <begin position="48"/>
        <end position="58"/>
    </location>
</feature>
<evidence type="ECO:0000256" key="1">
    <source>
        <dbReference type="SAM" id="MobiDB-lite"/>
    </source>
</evidence>
<gene>
    <name evidence="2" type="ORF">GCM10010094_25840</name>
</gene>
<feature type="compositionally biased region" description="Basic and acidic residues" evidence="1">
    <location>
        <begin position="7"/>
        <end position="16"/>
    </location>
</feature>
<reference evidence="2" key="2">
    <citation type="submission" date="2020-09" db="EMBL/GenBank/DDBJ databases">
        <authorList>
            <person name="Sun Q."/>
            <person name="Ohkuma M."/>
        </authorList>
    </citation>
    <scope>NUCLEOTIDE SEQUENCE</scope>
    <source>
        <strain evidence="2">JCM 3035</strain>
    </source>
</reference>
<evidence type="ECO:0000313" key="3">
    <source>
        <dbReference type="Proteomes" id="UP000637788"/>
    </source>
</evidence>